<protein>
    <submittedName>
        <fullName evidence="2">Uncharacterized protein</fullName>
    </submittedName>
</protein>
<proteinExistence type="predicted"/>
<name>A0A8H7ZKQ1_9FUNG</name>
<evidence type="ECO:0000256" key="1">
    <source>
        <dbReference type="SAM" id="MobiDB-lite"/>
    </source>
</evidence>
<feature type="non-terminal residue" evidence="2">
    <location>
        <position position="1"/>
    </location>
</feature>
<accession>A0A8H7ZKQ1</accession>
<feature type="region of interest" description="Disordered" evidence="1">
    <location>
        <begin position="71"/>
        <end position="102"/>
    </location>
</feature>
<feature type="region of interest" description="Disordered" evidence="1">
    <location>
        <begin position="176"/>
        <end position="213"/>
    </location>
</feature>
<feature type="compositionally biased region" description="Polar residues" evidence="1">
    <location>
        <begin position="204"/>
        <end position="213"/>
    </location>
</feature>
<evidence type="ECO:0000313" key="2">
    <source>
        <dbReference type="EMBL" id="KAG5455653.1"/>
    </source>
</evidence>
<feature type="compositionally biased region" description="Polar residues" evidence="1">
    <location>
        <begin position="83"/>
        <end position="98"/>
    </location>
</feature>
<dbReference type="EMBL" id="JAEFCI010013004">
    <property type="protein sequence ID" value="KAG5455653.1"/>
    <property type="molecule type" value="Genomic_DNA"/>
</dbReference>
<reference evidence="2 3" key="1">
    <citation type="journal article" name="Sci. Rep.">
        <title>Genome-scale phylogenetic analyses confirm Olpidium as the closest living zoosporic fungus to the non-flagellated, terrestrial fungi.</title>
        <authorList>
            <person name="Chang Y."/>
            <person name="Rochon D."/>
            <person name="Sekimoto S."/>
            <person name="Wang Y."/>
            <person name="Chovatia M."/>
            <person name="Sandor L."/>
            <person name="Salamov A."/>
            <person name="Grigoriev I.V."/>
            <person name="Stajich J.E."/>
            <person name="Spatafora J.W."/>
        </authorList>
    </citation>
    <scope>NUCLEOTIDE SEQUENCE [LARGE SCALE GENOMIC DNA]</scope>
    <source>
        <strain evidence="2">S191</strain>
    </source>
</reference>
<gene>
    <name evidence="2" type="ORF">BJ554DRAFT_4850</name>
</gene>
<organism evidence="2 3">
    <name type="scientific">Olpidium bornovanus</name>
    <dbReference type="NCBI Taxonomy" id="278681"/>
    <lineage>
        <taxon>Eukaryota</taxon>
        <taxon>Fungi</taxon>
        <taxon>Fungi incertae sedis</taxon>
        <taxon>Olpidiomycota</taxon>
        <taxon>Olpidiomycotina</taxon>
        <taxon>Olpidiomycetes</taxon>
        <taxon>Olpidiales</taxon>
        <taxon>Olpidiaceae</taxon>
        <taxon>Olpidium</taxon>
    </lineage>
</organism>
<dbReference type="Proteomes" id="UP000673691">
    <property type="component" value="Unassembled WGS sequence"/>
</dbReference>
<dbReference type="AlphaFoldDB" id="A0A8H7ZKQ1"/>
<keyword evidence="3" id="KW-1185">Reference proteome</keyword>
<sequence length="213" mass="21689">RTGSFAEICSIQCSLENADGANKIIKGENANIYMSRPSAGGASAGPPPLRAEESLDKALGVPPLEASDCGGIPGGLEAGGRRSISTNPSHVSDSSTPGRATGLPVVDDLAAAAAAADAPGSAEEEEEGDAAALVRKLAGLAILDAWMRHKIVLQFTRLKESLYKAVECGEERGLGKDGVGVVEREPSAGKQPGGGWAGSRGRPRSTTRFSPAA</sequence>
<evidence type="ECO:0000313" key="3">
    <source>
        <dbReference type="Proteomes" id="UP000673691"/>
    </source>
</evidence>
<comment type="caution">
    <text evidence="2">The sequence shown here is derived from an EMBL/GenBank/DDBJ whole genome shotgun (WGS) entry which is preliminary data.</text>
</comment>